<comment type="caution">
    <text evidence="1">The sequence shown here is derived from an EMBL/GenBank/DDBJ whole genome shotgun (WGS) entry which is preliminary data.</text>
</comment>
<feature type="non-terminal residue" evidence="1">
    <location>
        <position position="1"/>
    </location>
</feature>
<proteinExistence type="predicted"/>
<gene>
    <name evidence="1" type="ORF">GMARGA_LOCUS25833</name>
</gene>
<evidence type="ECO:0000313" key="1">
    <source>
        <dbReference type="EMBL" id="CAG8813609.1"/>
    </source>
</evidence>
<name>A0ABN7W2J0_GIGMA</name>
<protein>
    <submittedName>
        <fullName evidence="1">36182_t:CDS:1</fullName>
    </submittedName>
</protein>
<accession>A0ABN7W2J0</accession>
<organism evidence="1 2">
    <name type="scientific">Gigaspora margarita</name>
    <dbReference type="NCBI Taxonomy" id="4874"/>
    <lineage>
        <taxon>Eukaryota</taxon>
        <taxon>Fungi</taxon>
        <taxon>Fungi incertae sedis</taxon>
        <taxon>Mucoromycota</taxon>
        <taxon>Glomeromycotina</taxon>
        <taxon>Glomeromycetes</taxon>
        <taxon>Diversisporales</taxon>
        <taxon>Gigasporaceae</taxon>
        <taxon>Gigaspora</taxon>
    </lineage>
</organism>
<keyword evidence="2" id="KW-1185">Reference proteome</keyword>
<reference evidence="1 2" key="1">
    <citation type="submission" date="2021-06" db="EMBL/GenBank/DDBJ databases">
        <authorList>
            <person name="Kallberg Y."/>
            <person name="Tangrot J."/>
            <person name="Rosling A."/>
        </authorList>
    </citation>
    <scope>NUCLEOTIDE SEQUENCE [LARGE SCALE GENOMIC DNA]</scope>
    <source>
        <strain evidence="1 2">120-4 pot B 10/14</strain>
    </source>
</reference>
<dbReference type="EMBL" id="CAJVQB010029132">
    <property type="protein sequence ID" value="CAG8813609.1"/>
    <property type="molecule type" value="Genomic_DNA"/>
</dbReference>
<dbReference type="Proteomes" id="UP000789901">
    <property type="component" value="Unassembled WGS sequence"/>
</dbReference>
<evidence type="ECO:0000313" key="2">
    <source>
        <dbReference type="Proteomes" id="UP000789901"/>
    </source>
</evidence>
<sequence>GPLVPDEELVNTFSTSITLEVHLVLCLLVHFDVTWELKAHRAIVVKYYERSSSVSSKWMTNTPYYFYW</sequence>